<feature type="signal peptide" evidence="2">
    <location>
        <begin position="1"/>
        <end position="30"/>
    </location>
</feature>
<feature type="transmembrane region" description="Helical" evidence="1">
    <location>
        <begin position="93"/>
        <end position="114"/>
    </location>
</feature>
<feature type="transmembrane region" description="Helical" evidence="1">
    <location>
        <begin position="56"/>
        <end position="81"/>
    </location>
</feature>
<dbReference type="InterPro" id="IPR039632">
    <property type="entry name" value="TMEM42"/>
</dbReference>
<keyword evidence="2" id="KW-0732">Signal</keyword>
<sequence length="153" mass="15876">MPQAGWGAAHSALAGLLGALAACFAKLALGADYLREACAAAAAGQGEQAAAAGPCIWLHLVLRAGCVSLVFACNAVMWTFFAKALRYSSSSAAASVTATASNFISSAFLGKLFFGETRALLWWIGISVTLCGLLLLHTASPHSEQQQSEKKDR</sequence>
<dbReference type="SUPFAM" id="SSF103481">
    <property type="entry name" value="Multidrug resistance efflux transporter EmrE"/>
    <property type="match status" value="1"/>
</dbReference>
<keyword evidence="1" id="KW-0812">Transmembrane</keyword>
<dbReference type="Ensembl" id="ENSPCET00000016631.1">
    <property type="protein sequence ID" value="ENSPCEP00000016063.1"/>
    <property type="gene ID" value="ENSPCEG00000012658.1"/>
</dbReference>
<evidence type="ECO:0000256" key="1">
    <source>
        <dbReference type="SAM" id="Phobius"/>
    </source>
</evidence>
<dbReference type="InterPro" id="IPR037185">
    <property type="entry name" value="EmrE-like"/>
</dbReference>
<evidence type="ECO:0000256" key="2">
    <source>
        <dbReference type="SAM" id="SignalP"/>
    </source>
</evidence>
<reference evidence="3" key="1">
    <citation type="submission" date="2025-08" db="UniProtKB">
        <authorList>
            <consortium name="Ensembl"/>
        </authorList>
    </citation>
    <scope>IDENTIFICATION</scope>
</reference>
<dbReference type="Proteomes" id="UP000694393">
    <property type="component" value="Unplaced"/>
</dbReference>
<accession>A0A8C8VL47</accession>
<name>A0A8C8VL47_9SAUR</name>
<evidence type="ECO:0000313" key="3">
    <source>
        <dbReference type="Ensembl" id="ENSPCEP00000016063.1"/>
    </source>
</evidence>
<feature type="chain" id="PRO_5034227337" evidence="2">
    <location>
        <begin position="31"/>
        <end position="153"/>
    </location>
</feature>
<dbReference type="PANTHER" id="PTHR31965">
    <property type="entry name" value="TRANSMEMBRANE PROTEIN 42"/>
    <property type="match status" value="1"/>
</dbReference>
<dbReference type="AlphaFoldDB" id="A0A8C8VL47"/>
<protein>
    <submittedName>
        <fullName evidence="3">Transmembrane protein 42</fullName>
    </submittedName>
</protein>
<proteinExistence type="predicted"/>
<feature type="transmembrane region" description="Helical" evidence="1">
    <location>
        <begin position="120"/>
        <end position="140"/>
    </location>
</feature>
<organism evidence="3 4">
    <name type="scientific">Pelusios castaneus</name>
    <name type="common">West African mud turtle</name>
    <dbReference type="NCBI Taxonomy" id="367368"/>
    <lineage>
        <taxon>Eukaryota</taxon>
        <taxon>Metazoa</taxon>
        <taxon>Chordata</taxon>
        <taxon>Craniata</taxon>
        <taxon>Vertebrata</taxon>
        <taxon>Euteleostomi</taxon>
        <taxon>Archelosauria</taxon>
        <taxon>Testudinata</taxon>
        <taxon>Testudines</taxon>
        <taxon>Pleurodira</taxon>
        <taxon>Pelomedusidae</taxon>
        <taxon>Pelusios</taxon>
    </lineage>
</organism>
<evidence type="ECO:0000313" key="4">
    <source>
        <dbReference type="Proteomes" id="UP000694393"/>
    </source>
</evidence>
<dbReference type="PANTHER" id="PTHR31965:SF1">
    <property type="entry name" value="TRANSMEMBRANE PROTEIN 42"/>
    <property type="match status" value="1"/>
</dbReference>
<keyword evidence="1" id="KW-1133">Transmembrane helix</keyword>
<keyword evidence="4" id="KW-1185">Reference proteome</keyword>
<keyword evidence="1" id="KW-0472">Membrane</keyword>
<reference evidence="3" key="2">
    <citation type="submission" date="2025-09" db="UniProtKB">
        <authorList>
            <consortium name="Ensembl"/>
        </authorList>
    </citation>
    <scope>IDENTIFICATION</scope>
</reference>